<accession>A0A919LXV0</accession>
<evidence type="ECO:0000256" key="2">
    <source>
        <dbReference type="ARBA" id="ARBA00022729"/>
    </source>
</evidence>
<keyword evidence="2" id="KW-0732">Signal</keyword>
<name>A0A919LXV0_9ACTN</name>
<evidence type="ECO:0000256" key="3">
    <source>
        <dbReference type="ARBA" id="ARBA00022801"/>
    </source>
</evidence>
<evidence type="ECO:0000256" key="1">
    <source>
        <dbReference type="ARBA" id="ARBA00010088"/>
    </source>
</evidence>
<dbReference type="InterPro" id="IPR013595">
    <property type="entry name" value="Pept_S33_TAP-like_C"/>
</dbReference>
<evidence type="ECO:0000259" key="4">
    <source>
        <dbReference type="Pfam" id="PF08386"/>
    </source>
</evidence>
<dbReference type="SUPFAM" id="SSF53474">
    <property type="entry name" value="alpha/beta-Hydrolases"/>
    <property type="match status" value="1"/>
</dbReference>
<reference evidence="5" key="1">
    <citation type="submission" date="2021-01" db="EMBL/GenBank/DDBJ databases">
        <title>Whole genome shotgun sequence of Actinoplanes cyaneus NBRC 14990.</title>
        <authorList>
            <person name="Komaki H."/>
            <person name="Tamura T."/>
        </authorList>
    </citation>
    <scope>NUCLEOTIDE SEQUENCE</scope>
    <source>
        <strain evidence="5">NBRC 14990</strain>
    </source>
</reference>
<dbReference type="PANTHER" id="PTHR43248">
    <property type="entry name" value="2-SUCCINYL-6-HYDROXY-2,4-CYCLOHEXADIENE-1-CARBOXYLATE SYNTHASE"/>
    <property type="match status" value="1"/>
</dbReference>
<gene>
    <name evidence="5" type="ORF">Acy02nite_01810</name>
</gene>
<evidence type="ECO:0000313" key="6">
    <source>
        <dbReference type="Proteomes" id="UP000619479"/>
    </source>
</evidence>
<evidence type="ECO:0000313" key="5">
    <source>
        <dbReference type="EMBL" id="GID62300.1"/>
    </source>
</evidence>
<dbReference type="GO" id="GO:0016787">
    <property type="term" value="F:hydrolase activity"/>
    <property type="evidence" value="ECO:0007669"/>
    <property type="project" value="UniProtKB-KW"/>
</dbReference>
<keyword evidence="6" id="KW-1185">Reference proteome</keyword>
<comment type="similarity">
    <text evidence="1">Belongs to the peptidase S33 family.</text>
</comment>
<dbReference type="Pfam" id="PF08386">
    <property type="entry name" value="Abhydrolase_4"/>
    <property type="match status" value="1"/>
</dbReference>
<dbReference type="PANTHER" id="PTHR43248:SF29">
    <property type="entry name" value="TRIPEPTIDYL AMINOPEPTIDASE"/>
    <property type="match status" value="1"/>
</dbReference>
<sequence>MIAALVSAGAAVPVAPPGLHWSACASGLPQECATVSVPIDYAEPRGDRLDLAISRIRTAKPELRRGVLVIIPGGPGGSGLNRPSTYVKKLPQSVLDRYDLVSFDPRGVGASSPVSCELAPADVTQTAILPWPGPGGDISPTVAWSRRAAAACAKNGGPVYDSINTRNEARDLDAIRRALGERQISYWGVSYGTYVGAVHATMFPGSTDRVVLDSNDDPDPALVERGWAASYAIGVEDRFPDFAAWAAEHEEQYHLGTDVRGAYLRLADRLDRAPLPWPGANPPVLDGNTLRSNVLNGLYSDARFPQLASLMSAALAGGPLPPTTAAPEAALQNTFAVLNATICHDVSWPRDLRAYARDVAADRKAHPLTAGMPRNVYTCAFSPGPAEPPVRVTPDGPPNVLLVQNLRDPATPYRKALNLKRALGDRARMVTVDAGGHGSYLDNGNACGDAEVTRFLTDGTRRDITCRG</sequence>
<dbReference type="InterPro" id="IPR051601">
    <property type="entry name" value="Serine_prot/Carboxylest_S33"/>
</dbReference>
<dbReference type="Proteomes" id="UP000619479">
    <property type="component" value="Unassembled WGS sequence"/>
</dbReference>
<dbReference type="EMBL" id="BOMH01000001">
    <property type="protein sequence ID" value="GID62300.1"/>
    <property type="molecule type" value="Genomic_DNA"/>
</dbReference>
<keyword evidence="3" id="KW-0378">Hydrolase</keyword>
<proteinExistence type="inferred from homology"/>
<dbReference type="AlphaFoldDB" id="A0A919LXV0"/>
<feature type="domain" description="Peptidase S33 tripeptidyl aminopeptidase-like C-terminal" evidence="4">
    <location>
        <begin position="374"/>
        <end position="465"/>
    </location>
</feature>
<organism evidence="5 6">
    <name type="scientific">Actinoplanes cyaneus</name>
    <dbReference type="NCBI Taxonomy" id="52696"/>
    <lineage>
        <taxon>Bacteria</taxon>
        <taxon>Bacillati</taxon>
        <taxon>Actinomycetota</taxon>
        <taxon>Actinomycetes</taxon>
        <taxon>Micromonosporales</taxon>
        <taxon>Micromonosporaceae</taxon>
        <taxon>Actinoplanes</taxon>
    </lineage>
</organism>
<comment type="caution">
    <text evidence="5">The sequence shown here is derived from an EMBL/GenBank/DDBJ whole genome shotgun (WGS) entry which is preliminary data.</text>
</comment>
<dbReference type="InterPro" id="IPR029058">
    <property type="entry name" value="AB_hydrolase_fold"/>
</dbReference>
<protein>
    <recommendedName>
        <fullName evidence="4">Peptidase S33 tripeptidyl aminopeptidase-like C-terminal domain-containing protein</fullName>
    </recommendedName>
</protein>
<dbReference type="Gene3D" id="3.40.50.1820">
    <property type="entry name" value="alpha/beta hydrolase"/>
    <property type="match status" value="1"/>
</dbReference>